<gene>
    <name evidence="7" type="ORF">TIFTF001_011764</name>
</gene>
<dbReference type="EMBL" id="BTGU01000014">
    <property type="protein sequence ID" value="GMN42560.1"/>
    <property type="molecule type" value="Genomic_DNA"/>
</dbReference>
<dbReference type="PANTHER" id="PTHR14398">
    <property type="entry name" value="RNA RECOGNITION RRM/RNP DOMAIN"/>
    <property type="match status" value="1"/>
</dbReference>
<dbReference type="GO" id="GO:0003723">
    <property type="term" value="F:RNA binding"/>
    <property type="evidence" value="ECO:0007669"/>
    <property type="project" value="UniProtKB-UniRule"/>
</dbReference>
<keyword evidence="8" id="KW-1185">Reference proteome</keyword>
<dbReference type="InterPro" id="IPR035979">
    <property type="entry name" value="RBD_domain_sf"/>
</dbReference>
<dbReference type="Pfam" id="PF00076">
    <property type="entry name" value="RRM_1"/>
    <property type="match status" value="1"/>
</dbReference>
<feature type="compositionally biased region" description="Basic and acidic residues" evidence="4">
    <location>
        <begin position="877"/>
        <end position="886"/>
    </location>
</feature>
<evidence type="ECO:0000256" key="2">
    <source>
        <dbReference type="PROSITE-ProRule" id="PRU00176"/>
    </source>
</evidence>
<dbReference type="InterPro" id="IPR000504">
    <property type="entry name" value="RRM_dom"/>
</dbReference>
<feature type="compositionally biased region" description="Acidic residues" evidence="4">
    <location>
        <begin position="20"/>
        <end position="33"/>
    </location>
</feature>
<feature type="compositionally biased region" description="Low complexity" evidence="4">
    <location>
        <begin position="288"/>
        <end position="300"/>
    </location>
</feature>
<dbReference type="GO" id="GO:0005634">
    <property type="term" value="C:nucleus"/>
    <property type="evidence" value="ECO:0007669"/>
    <property type="project" value="TreeGrafter"/>
</dbReference>
<keyword evidence="1 2" id="KW-0694">RNA-binding</keyword>
<dbReference type="InterPro" id="IPR012677">
    <property type="entry name" value="Nucleotide-bd_a/b_plait_sf"/>
</dbReference>
<feature type="compositionally biased region" description="Basic and acidic residues" evidence="4">
    <location>
        <begin position="715"/>
        <end position="726"/>
    </location>
</feature>
<dbReference type="SUPFAM" id="SSF54928">
    <property type="entry name" value="RNA-binding domain, RBD"/>
    <property type="match status" value="2"/>
</dbReference>
<feature type="domain" description="C3H1-type" evidence="6">
    <location>
        <begin position="226"/>
        <end position="254"/>
    </location>
</feature>
<evidence type="ECO:0000313" key="8">
    <source>
        <dbReference type="Proteomes" id="UP001187192"/>
    </source>
</evidence>
<dbReference type="FunFam" id="3.30.70.330:FF:000719">
    <property type="entry name" value="Predicted protein"/>
    <property type="match status" value="1"/>
</dbReference>
<evidence type="ECO:0000259" key="6">
    <source>
        <dbReference type="PROSITE" id="PS50103"/>
    </source>
</evidence>
<feature type="region of interest" description="Disordered" evidence="4">
    <location>
        <begin position="854"/>
        <end position="939"/>
    </location>
</feature>
<dbReference type="AlphaFoldDB" id="A0AA87ZZA5"/>
<evidence type="ECO:0000259" key="5">
    <source>
        <dbReference type="PROSITE" id="PS50102"/>
    </source>
</evidence>
<dbReference type="SMART" id="SM00356">
    <property type="entry name" value="ZnF_C3H1"/>
    <property type="match status" value="1"/>
</dbReference>
<dbReference type="InterPro" id="IPR000571">
    <property type="entry name" value="Znf_CCCH"/>
</dbReference>
<feature type="region of interest" description="Disordered" evidence="4">
    <location>
        <begin position="650"/>
        <end position="733"/>
    </location>
</feature>
<dbReference type="PANTHER" id="PTHR14398:SF0">
    <property type="entry name" value="ZINC FINGER PROTEIN SWM"/>
    <property type="match status" value="1"/>
</dbReference>
<dbReference type="SMART" id="SM00360">
    <property type="entry name" value="RRM"/>
    <property type="match status" value="1"/>
</dbReference>
<feature type="compositionally biased region" description="Acidic residues" evidence="4">
    <location>
        <begin position="912"/>
        <end position="921"/>
    </location>
</feature>
<dbReference type="GO" id="GO:0008270">
    <property type="term" value="F:zinc ion binding"/>
    <property type="evidence" value="ECO:0007669"/>
    <property type="project" value="UniProtKB-KW"/>
</dbReference>
<feature type="compositionally biased region" description="Polar residues" evidence="4">
    <location>
        <begin position="890"/>
        <end position="900"/>
    </location>
</feature>
<comment type="caution">
    <text evidence="7">The sequence shown here is derived from an EMBL/GenBank/DDBJ whole genome shotgun (WGS) entry which is preliminary data.</text>
</comment>
<dbReference type="PROSITE" id="PS50102">
    <property type="entry name" value="RRM"/>
    <property type="match status" value="1"/>
</dbReference>
<reference evidence="7" key="1">
    <citation type="submission" date="2023-07" db="EMBL/GenBank/DDBJ databases">
        <title>draft genome sequence of fig (Ficus carica).</title>
        <authorList>
            <person name="Takahashi T."/>
            <person name="Nishimura K."/>
        </authorList>
    </citation>
    <scope>NUCLEOTIDE SEQUENCE</scope>
</reference>
<dbReference type="Proteomes" id="UP001187192">
    <property type="component" value="Unassembled WGS sequence"/>
</dbReference>
<feature type="compositionally biased region" description="Basic and acidic residues" evidence="4">
    <location>
        <begin position="140"/>
        <end position="154"/>
    </location>
</feature>
<evidence type="ECO:0000256" key="4">
    <source>
        <dbReference type="SAM" id="MobiDB-lite"/>
    </source>
</evidence>
<feature type="compositionally biased region" description="Polar residues" evidence="4">
    <location>
        <begin position="81"/>
        <end position="94"/>
    </location>
</feature>
<feature type="region of interest" description="Disordered" evidence="4">
    <location>
        <begin position="587"/>
        <end position="632"/>
    </location>
</feature>
<feature type="compositionally biased region" description="Polar residues" evidence="4">
    <location>
        <begin position="301"/>
        <end position="313"/>
    </location>
</feature>
<evidence type="ECO:0000256" key="1">
    <source>
        <dbReference type="ARBA" id="ARBA00022884"/>
    </source>
</evidence>
<feature type="compositionally biased region" description="Basic and acidic residues" evidence="4">
    <location>
        <begin position="929"/>
        <end position="939"/>
    </location>
</feature>
<dbReference type="CDD" id="cd12257">
    <property type="entry name" value="RRM1_RBM26_like"/>
    <property type="match status" value="1"/>
</dbReference>
<protein>
    <recommendedName>
        <fullName evidence="9">Zinc finger CCCH domain-containing protein 41</fullName>
    </recommendedName>
</protein>
<dbReference type="PROSITE" id="PS50103">
    <property type="entry name" value="ZF_C3H1"/>
    <property type="match status" value="1"/>
</dbReference>
<keyword evidence="3" id="KW-0862">Zinc</keyword>
<proteinExistence type="predicted"/>
<accession>A0AA87ZZA5</accession>
<evidence type="ECO:0000313" key="7">
    <source>
        <dbReference type="EMBL" id="GMN42560.1"/>
    </source>
</evidence>
<evidence type="ECO:0008006" key="9">
    <source>
        <dbReference type="Google" id="ProtNLM"/>
    </source>
</evidence>
<organism evidence="7 8">
    <name type="scientific">Ficus carica</name>
    <name type="common">Common fig</name>
    <dbReference type="NCBI Taxonomy" id="3494"/>
    <lineage>
        <taxon>Eukaryota</taxon>
        <taxon>Viridiplantae</taxon>
        <taxon>Streptophyta</taxon>
        <taxon>Embryophyta</taxon>
        <taxon>Tracheophyta</taxon>
        <taxon>Spermatophyta</taxon>
        <taxon>Magnoliopsida</taxon>
        <taxon>eudicotyledons</taxon>
        <taxon>Gunneridae</taxon>
        <taxon>Pentapetalae</taxon>
        <taxon>rosids</taxon>
        <taxon>fabids</taxon>
        <taxon>Rosales</taxon>
        <taxon>Moraceae</taxon>
        <taxon>Ficeae</taxon>
        <taxon>Ficus</taxon>
    </lineage>
</organism>
<evidence type="ECO:0000256" key="3">
    <source>
        <dbReference type="PROSITE-ProRule" id="PRU00723"/>
    </source>
</evidence>
<feature type="compositionally biased region" description="Basic and acidic residues" evidence="4">
    <location>
        <begin position="650"/>
        <end position="674"/>
    </location>
</feature>
<feature type="region of interest" description="Disordered" evidence="4">
    <location>
        <begin position="129"/>
        <end position="155"/>
    </location>
</feature>
<name>A0AA87ZZA5_FICCA</name>
<feature type="region of interest" description="Disordered" evidence="4">
    <location>
        <begin position="1"/>
        <end position="116"/>
    </location>
</feature>
<feature type="domain" description="RRM" evidence="5">
    <location>
        <begin position="480"/>
        <end position="552"/>
    </location>
</feature>
<keyword evidence="3" id="KW-0863">Zinc-finger</keyword>
<feature type="compositionally biased region" description="Polar residues" evidence="4">
    <location>
        <begin position="598"/>
        <end position="622"/>
    </location>
</feature>
<sequence>MELKISSPKLGGLSPSDCNSDPEEKEVSDDDDDDRNHKHRRRDTRSQSLERDTLDQALTRPFRKRNNKPFLNGNHFRENDSQASTPWKNFNSNPFEKDFSGKFDKRQPGHASINRLPLDVNQRIRLNHSFSGDPILGRGRGRDLGSRNQRDPRFSSDIASQVVQGSITPSLFAGRGLLNVSNAQINASWNAFGLTPGLPNGGLDGIHPIGLPGTLRPPLPSSLSMGIPRQRCRDFEERGFCLRGDMCPMEHGVNRIVIEDVQSLSQFNLPVSLPSAHVLGTTGGPGPGSLAAISSSSLTSMNSKGPQSKTSKSGFPDDGLGLNGSYSGSSYVAGADLYDPDQPLWNNNGPETSNTLLALNSTKIDETESLMNGDPSDNEFSLRSTGNAVGSHSTSVWGRIGSSKSRLDVKEKVDPAISSSDYIESDSKVDKVASEGILNSSRQGKQIIAEDAGPKLLDSSGKAQFDTMHNNRKPSQKALRTLFVNGIPLKNNKKEALLSHFQKFGEVIDIYIPMNTERAFVQFSKKEEAEAALKAPDAVMANRFIRLFWANRDSIPDDHISSSSSVRATTHGAAAVLVSTHSSLASSNKDNLQAAAPKSSTPHTQDASLPASDNSKPDNMNGSKVVPPLQKKLDSLEQLKEELRKKQEMLEQKRNDFRRKLDKLEKQTTGSKDESDTEQPAKRPKVGIAVDVAKASTPSSSDASPVVISPNAGKTPDKNKSGEKPVSHSPKTNTTVVLPESISSKQHPVRPFAPVGSPFMVNRFKLDNRPTAFKILPPLPAGFTNVAVVREHFLQYGDISNVELEHVEACDGSSETEASKDCSTRVNFVTRRSAERAFINGKSWQGHNLKFTWLAPSTPSNDPIGRENSPSTSKGSSDADVKRGEKPASVVSQEVASSGSGEPKNEEKGITEDVELGEETEQSPSPTSGKEESTRDDKF</sequence>
<feature type="region of interest" description="Disordered" evidence="4">
    <location>
        <begin position="287"/>
        <end position="317"/>
    </location>
</feature>
<feature type="zinc finger region" description="C3H1-type" evidence="3">
    <location>
        <begin position="226"/>
        <end position="254"/>
    </location>
</feature>
<keyword evidence="3" id="KW-0479">Metal-binding</keyword>
<feature type="compositionally biased region" description="Basic and acidic residues" evidence="4">
    <location>
        <begin position="44"/>
        <end position="54"/>
    </location>
</feature>
<feature type="compositionally biased region" description="Basic and acidic residues" evidence="4">
    <location>
        <begin position="95"/>
        <end position="107"/>
    </location>
</feature>
<dbReference type="InterPro" id="IPR045137">
    <property type="entry name" value="RBM26/27"/>
</dbReference>
<dbReference type="Gene3D" id="3.30.70.330">
    <property type="match status" value="1"/>
</dbReference>